<gene>
    <name evidence="2" type="ORF">Mrose_01230</name>
</gene>
<proteinExistence type="predicted"/>
<organism evidence="2 3">
    <name type="scientific">Calidithermus roseus</name>
    <dbReference type="NCBI Taxonomy" id="1644118"/>
    <lineage>
        <taxon>Bacteria</taxon>
        <taxon>Thermotogati</taxon>
        <taxon>Deinococcota</taxon>
        <taxon>Deinococci</taxon>
        <taxon>Thermales</taxon>
        <taxon>Thermaceae</taxon>
        <taxon>Calidithermus</taxon>
    </lineage>
</organism>
<feature type="signal peptide" evidence="1">
    <location>
        <begin position="1"/>
        <end position="22"/>
    </location>
</feature>
<feature type="chain" id="PRO_5017213365" description="Transglutaminase-like superfamily protein" evidence="1">
    <location>
        <begin position="23"/>
        <end position="334"/>
    </location>
</feature>
<sequence length="334" mass="38003">MKRHKALLGLLLLSLAATCARAQETGYAYGYEAFSRLIEESYRLTHSQGLEPFYRWFEGAYARHAGESLRQALEARRRVYGELKAPQRAVFERESAIWAYRTVKALIPRFSLERGYEFAYAVRYGERQCLLQSVIIAGMLQRIGMRAGAVMVWKSLHGQVSNNGHVTAVLRLSDGHDLLVDASEPQPFPQHQGLFTWDRTQGDYRFLEPVYDVDGGIRAYGVVGRREELKTQEVGLLSLDFLRSQFFYYRGERAPGGFMGPSTPQGLWASARFLEEAVRAEPRNPLPVYVLGLVYRKQGRLEAARRQIQAGYALYQRYGFVPEGPKAAYVWAGE</sequence>
<evidence type="ECO:0000313" key="3">
    <source>
        <dbReference type="Proteomes" id="UP000265341"/>
    </source>
</evidence>
<evidence type="ECO:0000313" key="2">
    <source>
        <dbReference type="EMBL" id="RIH87673.1"/>
    </source>
</evidence>
<evidence type="ECO:0000256" key="1">
    <source>
        <dbReference type="SAM" id="SignalP"/>
    </source>
</evidence>
<name>A0A399EVI7_9DEIN</name>
<dbReference type="RefSeq" id="WP_245969606.1">
    <property type="nucleotide sequence ID" value="NZ_QWLA01000017.1"/>
</dbReference>
<accession>A0A399EVI7</accession>
<evidence type="ECO:0008006" key="4">
    <source>
        <dbReference type="Google" id="ProtNLM"/>
    </source>
</evidence>
<dbReference type="Proteomes" id="UP000265341">
    <property type="component" value="Unassembled WGS sequence"/>
</dbReference>
<dbReference type="Gene3D" id="1.25.40.10">
    <property type="entry name" value="Tetratricopeptide repeat domain"/>
    <property type="match status" value="1"/>
</dbReference>
<dbReference type="InterPro" id="IPR011990">
    <property type="entry name" value="TPR-like_helical_dom_sf"/>
</dbReference>
<comment type="caution">
    <text evidence="2">The sequence shown here is derived from an EMBL/GenBank/DDBJ whole genome shotgun (WGS) entry which is preliminary data.</text>
</comment>
<reference evidence="2 3" key="1">
    <citation type="submission" date="2018-08" db="EMBL/GenBank/DDBJ databases">
        <title>Meiothermus roseus NBRC 110900 genome sequencing project.</title>
        <authorList>
            <person name="Da Costa M.S."/>
            <person name="Albuquerque L."/>
            <person name="Raposo P."/>
            <person name="Froufe H.J.C."/>
            <person name="Barroso C.S."/>
            <person name="Egas C."/>
        </authorList>
    </citation>
    <scope>NUCLEOTIDE SEQUENCE [LARGE SCALE GENOMIC DNA]</scope>
    <source>
        <strain evidence="2 3">NBRC 110900</strain>
    </source>
</reference>
<dbReference type="AlphaFoldDB" id="A0A399EVI7"/>
<keyword evidence="1" id="KW-0732">Signal</keyword>
<keyword evidence="3" id="KW-1185">Reference proteome</keyword>
<dbReference type="SUPFAM" id="SSF48452">
    <property type="entry name" value="TPR-like"/>
    <property type="match status" value="1"/>
</dbReference>
<dbReference type="EMBL" id="QWLA01000017">
    <property type="protein sequence ID" value="RIH87673.1"/>
    <property type="molecule type" value="Genomic_DNA"/>
</dbReference>
<protein>
    <recommendedName>
        <fullName evidence="4">Transglutaminase-like superfamily protein</fullName>
    </recommendedName>
</protein>